<dbReference type="PANTHER" id="PTHR14911:SF1">
    <property type="entry name" value="THUMP DOMAIN-CONTAINING PROTEIN 2"/>
    <property type="match status" value="1"/>
</dbReference>
<dbReference type="GO" id="GO:0043527">
    <property type="term" value="C:tRNA methyltransferase complex"/>
    <property type="evidence" value="ECO:0007669"/>
    <property type="project" value="UniProtKB-ARBA"/>
</dbReference>
<dbReference type="Pfam" id="PF02926">
    <property type="entry name" value="THUMP"/>
    <property type="match status" value="1"/>
</dbReference>
<dbReference type="AlphaFoldDB" id="A0A6I9MMQ6"/>
<dbReference type="CTD" id="80745"/>
<dbReference type="OrthoDB" id="2013972at2759"/>
<dbReference type="RefSeq" id="XP_010765757.1">
    <property type="nucleotide sequence ID" value="XM_010767455.1"/>
</dbReference>
<feature type="compositionally biased region" description="Basic and acidic residues" evidence="4">
    <location>
        <begin position="135"/>
        <end position="155"/>
    </location>
</feature>
<feature type="compositionally biased region" description="Basic and acidic residues" evidence="4">
    <location>
        <begin position="171"/>
        <end position="199"/>
    </location>
</feature>
<dbReference type="CDD" id="cd11715">
    <property type="entry name" value="THUMP_AdoMetMT"/>
    <property type="match status" value="1"/>
</dbReference>
<organism evidence="6 7">
    <name type="scientific">Notothenia coriiceps</name>
    <name type="common">black rockcod</name>
    <dbReference type="NCBI Taxonomy" id="8208"/>
    <lineage>
        <taxon>Eukaryota</taxon>
        <taxon>Metazoa</taxon>
        <taxon>Chordata</taxon>
        <taxon>Craniata</taxon>
        <taxon>Vertebrata</taxon>
        <taxon>Euteleostomi</taxon>
        <taxon>Actinopterygii</taxon>
        <taxon>Neopterygii</taxon>
        <taxon>Teleostei</taxon>
        <taxon>Neoteleostei</taxon>
        <taxon>Acanthomorphata</taxon>
        <taxon>Eupercaria</taxon>
        <taxon>Perciformes</taxon>
        <taxon>Notothenioidei</taxon>
        <taxon>Nototheniidae</taxon>
        <taxon>Notothenia</taxon>
    </lineage>
</organism>
<feature type="region of interest" description="Disordered" evidence="4">
    <location>
        <begin position="515"/>
        <end position="576"/>
    </location>
</feature>
<dbReference type="InterPro" id="IPR029063">
    <property type="entry name" value="SAM-dependent_MTases_sf"/>
</dbReference>
<keyword evidence="3" id="KW-0694">RNA-binding</keyword>
<dbReference type="SMART" id="SM00981">
    <property type="entry name" value="THUMP"/>
    <property type="match status" value="1"/>
</dbReference>
<dbReference type="InterPro" id="IPR004114">
    <property type="entry name" value="THUMP_dom"/>
</dbReference>
<evidence type="ECO:0000313" key="6">
    <source>
        <dbReference type="Proteomes" id="UP000504611"/>
    </source>
</evidence>
<dbReference type="Gene3D" id="3.30.2130.30">
    <property type="match status" value="1"/>
</dbReference>
<reference evidence="7" key="1">
    <citation type="submission" date="2025-08" db="UniProtKB">
        <authorList>
            <consortium name="RefSeq"/>
        </authorList>
    </citation>
    <scope>IDENTIFICATION</scope>
    <source>
        <tissue evidence="7">Muscle</tissue>
    </source>
</reference>
<dbReference type="Pfam" id="PF01170">
    <property type="entry name" value="UPF0020"/>
    <property type="match status" value="1"/>
</dbReference>
<feature type="region of interest" description="Disordered" evidence="4">
    <location>
        <begin position="116"/>
        <end position="208"/>
    </location>
</feature>
<dbReference type="GO" id="GO:0016423">
    <property type="term" value="F:tRNA (guanine) methyltransferase activity"/>
    <property type="evidence" value="ECO:0007669"/>
    <property type="project" value="TreeGrafter"/>
</dbReference>
<dbReference type="KEGG" id="ncc:104942250"/>
<evidence type="ECO:0000259" key="5">
    <source>
        <dbReference type="PROSITE" id="PS51165"/>
    </source>
</evidence>
<dbReference type="PROSITE" id="PS51165">
    <property type="entry name" value="THUMP"/>
    <property type="match status" value="1"/>
</dbReference>
<name>A0A6I9MMQ6_9TELE</name>
<dbReference type="Proteomes" id="UP000504611">
    <property type="component" value="Unplaced"/>
</dbReference>
<feature type="compositionally biased region" description="Low complexity" evidence="4">
    <location>
        <begin position="533"/>
        <end position="566"/>
    </location>
</feature>
<dbReference type="GeneID" id="104942250"/>
<dbReference type="PANTHER" id="PTHR14911">
    <property type="entry name" value="THUMP DOMAIN-CONTAINING"/>
    <property type="match status" value="1"/>
</dbReference>
<feature type="domain" description="THUMP" evidence="5">
    <location>
        <begin position="248"/>
        <end position="353"/>
    </location>
</feature>
<dbReference type="Gene3D" id="3.40.50.150">
    <property type="entry name" value="Vaccinia Virus protein VP39"/>
    <property type="match status" value="1"/>
</dbReference>
<keyword evidence="2" id="KW-0489">Methyltransferase</keyword>
<sequence>MAELISQGSLVRYYCTYGKGMEPFLIDEVKRKLAAEDVCQISGKVLFSSSAGIDRVSELKAAERLFLLLKKDSPVLLPAHTNQAKASSVLQSRVLGDKDQWSSAVMTWSRLQGELSGRRRTTVKSQSTALGVTRKTGEEGRGSEELKREIVEREGQTCGAEAQTLEKKRKRDEGGNESSIDKNAEDQRTSERDRKRHCEEEDEEERKGLSICRQNGKKGIISETDLCGTGSVCDHATSGLHHNVEGSGRNVDNTPEDLTVQKVEHGKTTEGRDETLLQPSLIKPEPPSPAAVTFRISCKCTGSLSRYYSQQEVSRVIGVGLSRLMGWKADLKNPQLEVHVYLSDDNCLVGFPLTRLPLANRSYIKTTGLRSTVAWAMASLAQIQPGFCVVDPMCGVGTILIEAAQEHQDVCFLGMDIDDGQLKKANENVEFAELGNRMHLLKASSMTLPLPSSTVDAVVCDLPFGRKFGTKTDMAANLPLILTEMERVLCIGGTLVLLLSPQLSCVLKKLLAQKDTGPTSNQEAKPGKQDCPSPSLSSTKQQTSQIQQGVTSPPTQETEPPSGLQHSPPPPLSSLKHQTTLRLSLGAIDGLLHKYVKMDT</sequence>
<proteinExistence type="inferred from homology"/>
<evidence type="ECO:0000256" key="1">
    <source>
        <dbReference type="ARBA" id="ARBA00008361"/>
    </source>
</evidence>
<gene>
    <name evidence="7" type="primary">thumpd2</name>
</gene>
<dbReference type="CDD" id="cd02440">
    <property type="entry name" value="AdoMet_MTases"/>
    <property type="match status" value="1"/>
</dbReference>
<evidence type="ECO:0000256" key="2">
    <source>
        <dbReference type="ARBA" id="ARBA00022603"/>
    </source>
</evidence>
<comment type="similarity">
    <text evidence="1">Belongs to the methyltransferase superfamily.</text>
</comment>
<dbReference type="InterPro" id="IPR000241">
    <property type="entry name" value="RlmKL-like_Mtase"/>
</dbReference>
<evidence type="ECO:0000256" key="4">
    <source>
        <dbReference type="SAM" id="MobiDB-lite"/>
    </source>
</evidence>
<accession>A0A6I9MMQ6</accession>
<keyword evidence="2" id="KW-0808">Transferase</keyword>
<dbReference type="FunFam" id="3.40.50.150:FF:000073">
    <property type="entry name" value="THUMP domain containing 3"/>
    <property type="match status" value="1"/>
</dbReference>
<dbReference type="GO" id="GO:0030488">
    <property type="term" value="P:tRNA methylation"/>
    <property type="evidence" value="ECO:0007669"/>
    <property type="project" value="TreeGrafter"/>
</dbReference>
<dbReference type="GO" id="GO:0003723">
    <property type="term" value="F:RNA binding"/>
    <property type="evidence" value="ECO:0007669"/>
    <property type="project" value="UniProtKB-UniRule"/>
</dbReference>
<evidence type="ECO:0000313" key="7">
    <source>
        <dbReference type="RefSeq" id="XP_010765757.1"/>
    </source>
</evidence>
<dbReference type="SUPFAM" id="SSF53335">
    <property type="entry name" value="S-adenosyl-L-methionine-dependent methyltransferases"/>
    <property type="match status" value="1"/>
</dbReference>
<dbReference type="SUPFAM" id="SSF143437">
    <property type="entry name" value="THUMP domain-like"/>
    <property type="match status" value="1"/>
</dbReference>
<protein>
    <submittedName>
        <fullName evidence="7">THUMP domain-containing protein 2</fullName>
    </submittedName>
</protein>
<keyword evidence="6" id="KW-1185">Reference proteome</keyword>
<evidence type="ECO:0000256" key="3">
    <source>
        <dbReference type="PROSITE-ProRule" id="PRU00529"/>
    </source>
</evidence>